<dbReference type="Proteomes" id="UP000235672">
    <property type="component" value="Unassembled WGS sequence"/>
</dbReference>
<dbReference type="OrthoDB" id="5084510at2759"/>
<evidence type="ECO:0000256" key="1">
    <source>
        <dbReference type="SAM" id="MobiDB-lite"/>
    </source>
</evidence>
<organism evidence="2 3">
    <name type="scientific">Hyaloscypha hepaticicola</name>
    <dbReference type="NCBI Taxonomy" id="2082293"/>
    <lineage>
        <taxon>Eukaryota</taxon>
        <taxon>Fungi</taxon>
        <taxon>Dikarya</taxon>
        <taxon>Ascomycota</taxon>
        <taxon>Pezizomycotina</taxon>
        <taxon>Leotiomycetes</taxon>
        <taxon>Helotiales</taxon>
        <taxon>Hyaloscyphaceae</taxon>
        <taxon>Hyaloscypha</taxon>
    </lineage>
</organism>
<feature type="region of interest" description="Disordered" evidence="1">
    <location>
        <begin position="97"/>
        <end position="129"/>
    </location>
</feature>
<evidence type="ECO:0008006" key="4">
    <source>
        <dbReference type="Google" id="ProtNLM"/>
    </source>
</evidence>
<dbReference type="STRING" id="1745343.A0A2J6PJV9"/>
<protein>
    <recommendedName>
        <fullName evidence="4">Ubiquitin-like protease family profile domain-containing protein</fullName>
    </recommendedName>
</protein>
<keyword evidence="3" id="KW-1185">Reference proteome</keyword>
<name>A0A2J6PJV9_9HELO</name>
<evidence type="ECO:0000313" key="3">
    <source>
        <dbReference type="Proteomes" id="UP000235672"/>
    </source>
</evidence>
<dbReference type="AlphaFoldDB" id="A0A2J6PJV9"/>
<accession>A0A2J6PJV9</accession>
<evidence type="ECO:0000313" key="2">
    <source>
        <dbReference type="EMBL" id="PMD14331.1"/>
    </source>
</evidence>
<gene>
    <name evidence="2" type="ORF">NA56DRAFT_711158</name>
</gene>
<proteinExistence type="predicted"/>
<sequence>MNSPSGVKSKRLILDISAFVLQPKPWKSDRKKPTASICPQRDGWSCGLMVIRNAKRRVIGLPVGSWDDEVNLDRVMKEVVGDCQTFLEDDALQPSPLSKKRKRRVEGLPNNVFKPSRSSKRLRVVTEGS</sequence>
<dbReference type="EMBL" id="KZ613523">
    <property type="protein sequence ID" value="PMD14331.1"/>
    <property type="molecule type" value="Genomic_DNA"/>
</dbReference>
<reference evidence="2 3" key="1">
    <citation type="submission" date="2016-05" db="EMBL/GenBank/DDBJ databases">
        <title>A degradative enzymes factory behind the ericoid mycorrhizal symbiosis.</title>
        <authorList>
            <consortium name="DOE Joint Genome Institute"/>
            <person name="Martino E."/>
            <person name="Morin E."/>
            <person name="Grelet G."/>
            <person name="Kuo A."/>
            <person name="Kohler A."/>
            <person name="Daghino S."/>
            <person name="Barry K."/>
            <person name="Choi C."/>
            <person name="Cichocki N."/>
            <person name="Clum A."/>
            <person name="Copeland A."/>
            <person name="Hainaut M."/>
            <person name="Haridas S."/>
            <person name="Labutti K."/>
            <person name="Lindquist E."/>
            <person name="Lipzen A."/>
            <person name="Khouja H.-R."/>
            <person name="Murat C."/>
            <person name="Ohm R."/>
            <person name="Olson A."/>
            <person name="Spatafora J."/>
            <person name="Veneault-Fourrey C."/>
            <person name="Henrissat B."/>
            <person name="Grigoriev I."/>
            <person name="Martin F."/>
            <person name="Perotto S."/>
        </authorList>
    </citation>
    <scope>NUCLEOTIDE SEQUENCE [LARGE SCALE GENOMIC DNA]</scope>
    <source>
        <strain evidence="2 3">UAMH 7357</strain>
    </source>
</reference>